<name>A0A9Q3FJC1_9BASI</name>
<dbReference type="EMBL" id="AVOT02044584">
    <property type="protein sequence ID" value="MBW0539944.1"/>
    <property type="molecule type" value="Genomic_DNA"/>
</dbReference>
<gene>
    <name evidence="1" type="ORF">O181_079659</name>
</gene>
<organism evidence="1 2">
    <name type="scientific">Austropuccinia psidii MF-1</name>
    <dbReference type="NCBI Taxonomy" id="1389203"/>
    <lineage>
        <taxon>Eukaryota</taxon>
        <taxon>Fungi</taxon>
        <taxon>Dikarya</taxon>
        <taxon>Basidiomycota</taxon>
        <taxon>Pucciniomycotina</taxon>
        <taxon>Pucciniomycetes</taxon>
        <taxon>Pucciniales</taxon>
        <taxon>Sphaerophragmiaceae</taxon>
        <taxon>Austropuccinia</taxon>
    </lineage>
</organism>
<comment type="caution">
    <text evidence="1">The sequence shown here is derived from an EMBL/GenBank/DDBJ whole genome shotgun (WGS) entry which is preliminary data.</text>
</comment>
<proteinExistence type="predicted"/>
<reference evidence="1" key="1">
    <citation type="submission" date="2021-03" db="EMBL/GenBank/DDBJ databases">
        <title>Draft genome sequence of rust myrtle Austropuccinia psidii MF-1, a brazilian biotype.</title>
        <authorList>
            <person name="Quecine M.C."/>
            <person name="Pachon D.M.R."/>
            <person name="Bonatelli M.L."/>
            <person name="Correr F.H."/>
            <person name="Franceschini L.M."/>
            <person name="Leite T.F."/>
            <person name="Margarido G.R.A."/>
            <person name="Almeida C.A."/>
            <person name="Ferrarezi J.A."/>
            <person name="Labate C.A."/>
        </authorList>
    </citation>
    <scope>NUCLEOTIDE SEQUENCE</scope>
    <source>
        <strain evidence="1">MF-1</strain>
    </source>
</reference>
<accession>A0A9Q3FJC1</accession>
<evidence type="ECO:0000313" key="1">
    <source>
        <dbReference type="EMBL" id="MBW0539944.1"/>
    </source>
</evidence>
<dbReference type="AlphaFoldDB" id="A0A9Q3FJC1"/>
<evidence type="ECO:0000313" key="2">
    <source>
        <dbReference type="Proteomes" id="UP000765509"/>
    </source>
</evidence>
<keyword evidence="2" id="KW-1185">Reference proteome</keyword>
<protein>
    <submittedName>
        <fullName evidence="1">Uncharacterized protein</fullName>
    </submittedName>
</protein>
<sequence length="96" mass="10188">MSPKIALTTPISSSINELSLNIDVEIATTKASSTWSIPNVSITPIPPNPTNTQMLVSEKPGSTPAISSKAKPQSKFPCDFLLNPGWNPVESQEPLG</sequence>
<dbReference type="Proteomes" id="UP000765509">
    <property type="component" value="Unassembled WGS sequence"/>
</dbReference>